<reference evidence="2" key="1">
    <citation type="submission" date="2025-08" db="UniProtKB">
        <authorList>
            <consortium name="RefSeq"/>
        </authorList>
    </citation>
    <scope>IDENTIFICATION</scope>
</reference>
<gene>
    <name evidence="2" type="primary">LOC110986816</name>
</gene>
<evidence type="ECO:0000313" key="1">
    <source>
        <dbReference type="Proteomes" id="UP000694845"/>
    </source>
</evidence>
<dbReference type="OrthoDB" id="5985519at2759"/>
<dbReference type="GeneID" id="110986816"/>
<dbReference type="Proteomes" id="UP000694845">
    <property type="component" value="Unplaced"/>
</dbReference>
<proteinExistence type="predicted"/>
<dbReference type="OMA" id="DEGFPNT"/>
<organism evidence="1 2">
    <name type="scientific">Acanthaster planci</name>
    <name type="common">Crown-of-thorns starfish</name>
    <dbReference type="NCBI Taxonomy" id="133434"/>
    <lineage>
        <taxon>Eukaryota</taxon>
        <taxon>Metazoa</taxon>
        <taxon>Echinodermata</taxon>
        <taxon>Eleutherozoa</taxon>
        <taxon>Asterozoa</taxon>
        <taxon>Asteroidea</taxon>
        <taxon>Valvatacea</taxon>
        <taxon>Valvatida</taxon>
        <taxon>Acanthasteridae</taxon>
        <taxon>Acanthaster</taxon>
    </lineage>
</organism>
<sequence>MENYEPDPPIFNMTLLNYSSVVKPRRYDVHNLGVPSMFHGWVDVQGQGAANDYCRVVTNSTGGYLLSCSLAGMGGSQSDLNYNSTGSWFDAGHVDTWYMMDVNGDRRDDYCRCTGCIPATRVSCLLAGEGGFKTETLDYEPQPGGCHYRTVNPFFGR</sequence>
<evidence type="ECO:0000313" key="2">
    <source>
        <dbReference type="RefSeq" id="XP_022104726.1"/>
    </source>
</evidence>
<dbReference type="RefSeq" id="XP_022104726.1">
    <property type="nucleotide sequence ID" value="XM_022249034.1"/>
</dbReference>
<protein>
    <submittedName>
        <fullName evidence="2">Uncharacterized protein LOC110986816</fullName>
    </submittedName>
</protein>
<dbReference type="KEGG" id="aplc:110986816"/>
<accession>A0A8B7ZMY1</accession>
<name>A0A8B7ZMY1_ACAPL</name>
<dbReference type="AlphaFoldDB" id="A0A8B7ZMY1"/>
<keyword evidence="1" id="KW-1185">Reference proteome</keyword>